<feature type="region of interest" description="Disordered" evidence="1">
    <location>
        <begin position="281"/>
        <end position="304"/>
    </location>
</feature>
<dbReference type="InterPro" id="IPR012340">
    <property type="entry name" value="NA-bd_OB-fold"/>
</dbReference>
<name>A0ABQ8CZT5_BRANA</name>
<feature type="domain" description="Replication protein A 70 kDa DNA-binding subunit B/D first OB fold" evidence="2">
    <location>
        <begin position="1"/>
        <end position="59"/>
    </location>
</feature>
<proteinExistence type="predicted"/>
<dbReference type="Pfam" id="PF02721">
    <property type="entry name" value="DUF223"/>
    <property type="match status" value="1"/>
</dbReference>
<evidence type="ECO:0000256" key="1">
    <source>
        <dbReference type="SAM" id="MobiDB-lite"/>
    </source>
</evidence>
<evidence type="ECO:0000259" key="2">
    <source>
        <dbReference type="Pfam" id="PF02721"/>
    </source>
</evidence>
<dbReference type="Gene3D" id="2.40.50.140">
    <property type="entry name" value="Nucleic acid-binding proteins"/>
    <property type="match status" value="3"/>
</dbReference>
<dbReference type="PANTHER" id="PTHR47165:SF4">
    <property type="entry name" value="OS03G0429900 PROTEIN"/>
    <property type="match status" value="1"/>
</dbReference>
<protein>
    <recommendedName>
        <fullName evidence="2">Replication protein A 70 kDa DNA-binding subunit B/D first OB fold domain-containing protein</fullName>
    </recommendedName>
</protein>
<dbReference type="EMBL" id="JAGKQM010000006">
    <property type="protein sequence ID" value="KAH0922579.1"/>
    <property type="molecule type" value="Genomic_DNA"/>
</dbReference>
<evidence type="ECO:0000313" key="3">
    <source>
        <dbReference type="EMBL" id="KAH0922579.1"/>
    </source>
</evidence>
<feature type="non-terminal residue" evidence="3">
    <location>
        <position position="1"/>
    </location>
</feature>
<dbReference type="InterPro" id="IPR003871">
    <property type="entry name" value="RFA1B/D_OB_1st"/>
</dbReference>
<comment type="caution">
    <text evidence="3">The sequence shown here is derived from an EMBL/GenBank/DDBJ whole genome shotgun (WGS) entry which is preliminary data.</text>
</comment>
<dbReference type="Proteomes" id="UP000824890">
    <property type="component" value="Unassembled WGS sequence"/>
</dbReference>
<gene>
    <name evidence="3" type="ORF">HID58_022597</name>
</gene>
<dbReference type="CDD" id="cd04480">
    <property type="entry name" value="RPA1_DBD_A_like"/>
    <property type="match status" value="1"/>
</dbReference>
<evidence type="ECO:0000313" key="4">
    <source>
        <dbReference type="Proteomes" id="UP000824890"/>
    </source>
</evidence>
<keyword evidence="4" id="KW-1185">Reference proteome</keyword>
<accession>A0ABQ8CZT5</accession>
<feature type="non-terminal residue" evidence="3">
    <location>
        <position position="565"/>
    </location>
</feature>
<dbReference type="SUPFAM" id="SSF50249">
    <property type="entry name" value="Nucleic acid-binding proteins"/>
    <property type="match status" value="1"/>
</dbReference>
<sequence>GVKIHCSARKTLIKKTESKIRLGEWRLIDTFTVSHARGQYRPTDHTYKMSIIEDTSIDQSTFECDDVFLNFPPFDNIGNGTLNTHFLIDVVGQVSSLRDIQTVQVAGNDKKKIEFRLMDIKMPNDEFALALTDTKNDKRPIKDQLMIGMMWEEDCKIICSIESIDTDWSWFIFGHVSRNRFKLHLIVKDDTSTCKLMLLDSVAKVVVGFEAKDIWDGSYEEIEDPDILPKAITDMVGKSICFGLSLGSENVKNGSDIFLVSQVWSGDKILQIESNSEPITHVSSASSIMSGGEVSPPIQRGDSTQQAERITRRKQNSGNLVQVKRSVNRKSIRTLDVPVSTVFKRLFHGFGYIPSPGISPNVQQPRQLTPCTPRNIIKCATSMDCGTGQASYGTLQRSCLTSVACNYRYHYHIECKSYERYSETKYLFFFITLVDKAGIRKRPRSGLQDKTNICSFIDHLDEDLHSDAFQEQISGNESEEDCNAVAYDSDFEDRFDEILQADHDCSSQENTDSESDQEIEVVDLTVNNESNTMPSRNRVKSLASLFEEAFRATEKPAKRTGPKED</sequence>
<organism evidence="3 4">
    <name type="scientific">Brassica napus</name>
    <name type="common">Rape</name>
    <dbReference type="NCBI Taxonomy" id="3708"/>
    <lineage>
        <taxon>Eukaryota</taxon>
        <taxon>Viridiplantae</taxon>
        <taxon>Streptophyta</taxon>
        <taxon>Embryophyta</taxon>
        <taxon>Tracheophyta</taxon>
        <taxon>Spermatophyta</taxon>
        <taxon>Magnoliopsida</taxon>
        <taxon>eudicotyledons</taxon>
        <taxon>Gunneridae</taxon>
        <taxon>Pentapetalae</taxon>
        <taxon>rosids</taxon>
        <taxon>malvids</taxon>
        <taxon>Brassicales</taxon>
        <taxon>Brassicaceae</taxon>
        <taxon>Brassiceae</taxon>
        <taxon>Brassica</taxon>
    </lineage>
</organism>
<reference evidence="3 4" key="1">
    <citation type="submission" date="2021-05" db="EMBL/GenBank/DDBJ databases">
        <title>Genome Assembly of Synthetic Allotetraploid Brassica napus Reveals Homoeologous Exchanges between Subgenomes.</title>
        <authorList>
            <person name="Davis J.T."/>
        </authorList>
    </citation>
    <scope>NUCLEOTIDE SEQUENCE [LARGE SCALE GENOMIC DNA]</scope>
    <source>
        <strain evidence="4">cv. Da-Ae</strain>
        <tissue evidence="3">Seedling</tissue>
    </source>
</reference>
<dbReference type="PANTHER" id="PTHR47165">
    <property type="entry name" value="OS03G0429900 PROTEIN"/>
    <property type="match status" value="1"/>
</dbReference>